<evidence type="ECO:0000259" key="2">
    <source>
        <dbReference type="PROSITE" id="PS50937"/>
    </source>
</evidence>
<gene>
    <name evidence="3" type="ORF">H924_09020</name>
</gene>
<dbReference type="PROSITE" id="PS00552">
    <property type="entry name" value="HTH_MERR_1"/>
    <property type="match status" value="1"/>
</dbReference>
<dbReference type="EMBL" id="CP004354">
    <property type="protein sequence ID" value="AGG67242.1"/>
    <property type="molecule type" value="Genomic_DNA"/>
</dbReference>
<dbReference type="PANTHER" id="PTHR30204:SF93">
    <property type="entry name" value="HTH MERR-TYPE DOMAIN-CONTAINING PROTEIN"/>
    <property type="match status" value="1"/>
</dbReference>
<dbReference type="HOGENOM" id="CLU_043145_0_0_11"/>
<dbReference type="RefSeq" id="WP_015651673.1">
    <property type="nucleotide sequence ID" value="NC_020506.1"/>
</dbReference>
<dbReference type="KEGG" id="ccn:H924_09020"/>
<dbReference type="eggNOG" id="COG1413">
    <property type="taxonomic scope" value="Bacteria"/>
</dbReference>
<reference evidence="3 4" key="1">
    <citation type="submission" date="2013-02" db="EMBL/GenBank/DDBJ databases">
        <title>The complete genome sequence of Corynebacterium callunae DSM 20147.</title>
        <authorList>
            <person name="Ruckert C."/>
            <person name="Albersmeier A."/>
            <person name="Kalinowski J."/>
        </authorList>
    </citation>
    <scope>NUCLEOTIDE SEQUENCE [LARGE SCALE GENOMIC DNA]</scope>
    <source>
        <strain evidence="3 4">DSM 20147</strain>
    </source>
</reference>
<dbReference type="Proteomes" id="UP000011760">
    <property type="component" value="Chromosome"/>
</dbReference>
<dbReference type="PRINTS" id="PR00040">
    <property type="entry name" value="HTHMERR"/>
</dbReference>
<dbReference type="InterPro" id="IPR016024">
    <property type="entry name" value="ARM-type_fold"/>
</dbReference>
<dbReference type="InterPro" id="IPR000551">
    <property type="entry name" value="MerR-type_HTH_dom"/>
</dbReference>
<name>M1UV27_9CORY</name>
<protein>
    <submittedName>
        <fullName evidence="3">MerR family regulatory protein</fullName>
    </submittedName>
</protein>
<dbReference type="SUPFAM" id="SSF46955">
    <property type="entry name" value="Putative DNA-binding domain"/>
    <property type="match status" value="1"/>
</dbReference>
<dbReference type="SUPFAM" id="SSF48371">
    <property type="entry name" value="ARM repeat"/>
    <property type="match status" value="1"/>
</dbReference>
<evidence type="ECO:0000313" key="3">
    <source>
        <dbReference type="EMBL" id="AGG67242.1"/>
    </source>
</evidence>
<dbReference type="PANTHER" id="PTHR30204">
    <property type="entry name" value="REDOX-CYCLING DRUG-SENSING TRANSCRIPTIONAL ACTIVATOR SOXR"/>
    <property type="match status" value="1"/>
</dbReference>
<dbReference type="PROSITE" id="PS50937">
    <property type="entry name" value="HTH_MERR_2"/>
    <property type="match status" value="1"/>
</dbReference>
<dbReference type="STRING" id="1121353.H924_09020"/>
<evidence type="ECO:0000256" key="1">
    <source>
        <dbReference type="ARBA" id="ARBA00023125"/>
    </source>
</evidence>
<dbReference type="GO" id="GO:0003677">
    <property type="term" value="F:DNA binding"/>
    <property type="evidence" value="ECO:0007669"/>
    <property type="project" value="UniProtKB-KW"/>
</dbReference>
<dbReference type="AlphaFoldDB" id="M1UV27"/>
<organism evidence="3 4">
    <name type="scientific">Corynebacterium callunae DSM 20147</name>
    <dbReference type="NCBI Taxonomy" id="1121353"/>
    <lineage>
        <taxon>Bacteria</taxon>
        <taxon>Bacillati</taxon>
        <taxon>Actinomycetota</taxon>
        <taxon>Actinomycetes</taxon>
        <taxon>Mycobacteriales</taxon>
        <taxon>Corynebacteriaceae</taxon>
        <taxon>Corynebacterium</taxon>
    </lineage>
</organism>
<dbReference type="Pfam" id="PF13411">
    <property type="entry name" value="MerR_1"/>
    <property type="match status" value="1"/>
</dbReference>
<dbReference type="InterPro" id="IPR009061">
    <property type="entry name" value="DNA-bd_dom_put_sf"/>
</dbReference>
<accession>M1UV27</accession>
<dbReference type="OrthoDB" id="9808480at2"/>
<keyword evidence="4" id="KW-1185">Reference proteome</keyword>
<sequence length="336" mass="36130">MLIGEVAALSGVSARMLRHYESLGLLAPELNASGFRDYSETDVQRILHIEGLRSLGLSLQEVAEALHDPTFSPDSVIAELIRDSRDRLRAEQELLQRLRAVKESGVGDWHAALEIVDLMRALRSPVPAQRQLTAFNVGAKKDGAMASTLAASALREDNLNVEGALAWAVLHSEGDAVAAVARGLKSADVSVRLRALRIIVAAEAGELRTSKLLEALRDSVPEIRAHAALALSAERGVGDVAEAAAVQEVLISMVLTGVRDVEAAEALAKGEDVESVLSRFAHELRVREHADEARSRITQALAEFPRSTAVVSELLETLSRDKNPKVAFTARAILAT</sequence>
<dbReference type="PATRIC" id="fig|1121353.3.peg.1838"/>
<dbReference type="Gene3D" id="1.10.1660.10">
    <property type="match status" value="1"/>
</dbReference>
<dbReference type="GO" id="GO:0003700">
    <property type="term" value="F:DNA-binding transcription factor activity"/>
    <property type="evidence" value="ECO:0007669"/>
    <property type="project" value="InterPro"/>
</dbReference>
<feature type="domain" description="HTH merR-type" evidence="2">
    <location>
        <begin position="1"/>
        <end position="68"/>
    </location>
</feature>
<dbReference type="SMART" id="SM00422">
    <property type="entry name" value="HTH_MERR"/>
    <property type="match status" value="1"/>
</dbReference>
<evidence type="ECO:0000313" key="4">
    <source>
        <dbReference type="Proteomes" id="UP000011760"/>
    </source>
</evidence>
<dbReference type="eggNOG" id="COG0789">
    <property type="taxonomic scope" value="Bacteria"/>
</dbReference>
<keyword evidence="1" id="KW-0238">DNA-binding</keyword>
<proteinExistence type="predicted"/>
<dbReference type="InterPro" id="IPR047057">
    <property type="entry name" value="MerR_fam"/>
</dbReference>